<feature type="coiled-coil region" evidence="1">
    <location>
        <begin position="81"/>
        <end position="108"/>
    </location>
</feature>
<sequence>MLSKKDQIRKLIDNQFYQGNVMSIKQTLMVNNESYENEFLQKPPSYQFQYLQLDRGKLQSINAKESSRTKLRNNSVSNQKNENEINLIQQLKLKISKLQSLLQDLFSLLKQNEKDHNGLITELHQRFISIIKNNNETQPMNQLNFYKQNGQIYGLSTNDLNDCNLTKETQNVNENIKEISIFHYQGICKMIKLLTFNHQSFLFGEIQEDKILQEKQFLLTQNQSFKSIFFDQGESNQLTGFLELNSTFSIDSIQQQGRITDEFNQEYELHDINMLTNQGNIVGAQGIYRKDIDSEIQLLEGKPFINSSYLNSEINDCPYEIQRQLYEFEVHQNKENLTIDKITLKYSIINKLNQNKTKLQIEIGKLKDTNYQILKNQVQKGKNLSITYSNVNDQNSLTNIELI</sequence>
<keyword evidence="1" id="KW-0175">Coiled coil</keyword>
<evidence type="ECO:0000313" key="2">
    <source>
        <dbReference type="EMBL" id="CAD8055769.1"/>
    </source>
</evidence>
<keyword evidence="3" id="KW-1185">Reference proteome</keyword>
<dbReference type="AlphaFoldDB" id="A0A8S1KL08"/>
<evidence type="ECO:0000313" key="3">
    <source>
        <dbReference type="Proteomes" id="UP000692954"/>
    </source>
</evidence>
<accession>A0A8S1KL08</accession>
<dbReference type="OrthoDB" id="10311297at2759"/>
<protein>
    <submittedName>
        <fullName evidence="2">Uncharacterized protein</fullName>
    </submittedName>
</protein>
<dbReference type="Proteomes" id="UP000692954">
    <property type="component" value="Unassembled WGS sequence"/>
</dbReference>
<gene>
    <name evidence="2" type="ORF">PSON_ATCC_30995.1.T0090411</name>
</gene>
<reference evidence="2" key="1">
    <citation type="submission" date="2021-01" db="EMBL/GenBank/DDBJ databases">
        <authorList>
            <consortium name="Genoscope - CEA"/>
            <person name="William W."/>
        </authorList>
    </citation>
    <scope>NUCLEOTIDE SEQUENCE</scope>
</reference>
<comment type="caution">
    <text evidence="2">The sequence shown here is derived from an EMBL/GenBank/DDBJ whole genome shotgun (WGS) entry which is preliminary data.</text>
</comment>
<name>A0A8S1KL08_9CILI</name>
<proteinExistence type="predicted"/>
<evidence type="ECO:0000256" key="1">
    <source>
        <dbReference type="SAM" id="Coils"/>
    </source>
</evidence>
<dbReference type="EMBL" id="CAJJDN010000009">
    <property type="protein sequence ID" value="CAD8055769.1"/>
    <property type="molecule type" value="Genomic_DNA"/>
</dbReference>
<organism evidence="2 3">
    <name type="scientific">Paramecium sonneborni</name>
    <dbReference type="NCBI Taxonomy" id="65129"/>
    <lineage>
        <taxon>Eukaryota</taxon>
        <taxon>Sar</taxon>
        <taxon>Alveolata</taxon>
        <taxon>Ciliophora</taxon>
        <taxon>Intramacronucleata</taxon>
        <taxon>Oligohymenophorea</taxon>
        <taxon>Peniculida</taxon>
        <taxon>Parameciidae</taxon>
        <taxon>Paramecium</taxon>
    </lineage>
</organism>